<feature type="region of interest" description="Disordered" evidence="1">
    <location>
        <begin position="518"/>
        <end position="542"/>
    </location>
</feature>
<feature type="region of interest" description="Disordered" evidence="1">
    <location>
        <begin position="52"/>
        <end position="157"/>
    </location>
</feature>
<feature type="region of interest" description="Disordered" evidence="1">
    <location>
        <begin position="212"/>
        <end position="345"/>
    </location>
</feature>
<organism evidence="2 3">
    <name type="scientific">Tremella mesenterica</name>
    <name type="common">Jelly fungus</name>
    <dbReference type="NCBI Taxonomy" id="5217"/>
    <lineage>
        <taxon>Eukaryota</taxon>
        <taxon>Fungi</taxon>
        <taxon>Dikarya</taxon>
        <taxon>Basidiomycota</taxon>
        <taxon>Agaricomycotina</taxon>
        <taxon>Tremellomycetes</taxon>
        <taxon>Tremellales</taxon>
        <taxon>Tremellaceae</taxon>
        <taxon>Tremella</taxon>
    </lineage>
</organism>
<name>A0A4Q1BSK3_TREME</name>
<feature type="region of interest" description="Disordered" evidence="1">
    <location>
        <begin position="655"/>
        <end position="685"/>
    </location>
</feature>
<dbReference type="EMBL" id="SDIL01000013">
    <property type="protein sequence ID" value="RXK40872.1"/>
    <property type="molecule type" value="Genomic_DNA"/>
</dbReference>
<dbReference type="AlphaFoldDB" id="A0A4Q1BSK3"/>
<feature type="compositionally biased region" description="Basic and acidic residues" evidence="1">
    <location>
        <begin position="670"/>
        <end position="685"/>
    </location>
</feature>
<feature type="compositionally biased region" description="Basic residues" evidence="1">
    <location>
        <begin position="124"/>
        <end position="137"/>
    </location>
</feature>
<accession>A0A4Q1BSK3</accession>
<feature type="compositionally biased region" description="Polar residues" evidence="1">
    <location>
        <begin position="522"/>
        <end position="532"/>
    </location>
</feature>
<protein>
    <submittedName>
        <fullName evidence="2">Uncharacterized protein</fullName>
    </submittedName>
</protein>
<proteinExistence type="predicted"/>
<keyword evidence="3" id="KW-1185">Reference proteome</keyword>
<dbReference type="VEuPathDB" id="FungiDB:TREMEDRAFT_60034"/>
<reference evidence="2 3" key="1">
    <citation type="submission" date="2016-06" db="EMBL/GenBank/DDBJ databases">
        <title>Evolution of pathogenesis and genome organization in the Tremellales.</title>
        <authorList>
            <person name="Cuomo C."/>
            <person name="Litvintseva A."/>
            <person name="Heitman J."/>
            <person name="Chen Y."/>
            <person name="Sun S."/>
            <person name="Springer D."/>
            <person name="Dromer F."/>
            <person name="Young S."/>
            <person name="Zeng Q."/>
            <person name="Chapman S."/>
            <person name="Gujja S."/>
            <person name="Saif S."/>
            <person name="Birren B."/>
        </authorList>
    </citation>
    <scope>NUCLEOTIDE SEQUENCE [LARGE SCALE GENOMIC DNA]</scope>
    <source>
        <strain evidence="2 3">ATCC 28783</strain>
    </source>
</reference>
<feature type="compositionally biased region" description="Polar residues" evidence="1">
    <location>
        <begin position="264"/>
        <end position="283"/>
    </location>
</feature>
<evidence type="ECO:0000313" key="3">
    <source>
        <dbReference type="Proteomes" id="UP000289152"/>
    </source>
</evidence>
<feature type="compositionally biased region" description="Basic and acidic residues" evidence="1">
    <location>
        <begin position="105"/>
        <end position="123"/>
    </location>
</feature>
<dbReference type="Proteomes" id="UP000289152">
    <property type="component" value="Unassembled WGS sequence"/>
</dbReference>
<sequence>MTANPKILAIPPELTDPPQDQIHRFLTSLQPHVAQHAQQGQEHFQRNLCTSSEGFAPDHAQPQNTDWKNKWGPNAPQRTDPLLRPIQDHRVVNGSPGPKTPQQVPREEYPNMSREKAQRMYERKLRRRDKAAIRKRVPSPDNPPSTNDETDKWSYSLEKKRRTVHYIPPVGTSRQIKGSHRLTLPPDKRYGVIVKGKLPAAFRADKLAEEARAAVGHPPSAPILRHSSGRSRPESPSVRPGTVQGKLPPPGRTNSPSWPSWSSQPKSHPTGSSRPQIYHQPQHNQEHHQYDQRQQPQQQRHDPSHPSNSSLLPSNPPVPSSIRHHTPHRSALSDRPLFPTINTQGEDMIPSRQLDHLVPPTRRRTIFGQTIPADYIPPFDPRPSSSISDPRSYGVCDGYMRNTQYHLHHKGMSNQPENDVQYRPDPPYPIENYITPHEYHPQQPEPEYVYQVEPEQVVYHPDRWLREYQTSYETNNNVHTSQYSHYTPQNQYINQSSHLYSSFPNHLEVQINPHFSPLHPGKNQTQQQQINYTPPPPLPRTNIQQDQEEKDAEIIYITPPSPMILDPHPQHSFPMNCDINQEITFRPSFSSTPLRMTQPTERNPFVLRTSESPLPPGPNGTKWDTSSLSCSLLDVAQPNCALHLNHPNIQDYAGPSTSWGVVDTRDEDGEVRGDGDDRMGNMDEETENLKEFWSRKSHLLHR</sequence>
<evidence type="ECO:0000313" key="2">
    <source>
        <dbReference type="EMBL" id="RXK40872.1"/>
    </source>
</evidence>
<comment type="caution">
    <text evidence="2">The sequence shown here is derived from an EMBL/GenBank/DDBJ whole genome shotgun (WGS) entry which is preliminary data.</text>
</comment>
<evidence type="ECO:0000256" key="1">
    <source>
        <dbReference type="SAM" id="MobiDB-lite"/>
    </source>
</evidence>
<gene>
    <name evidence="2" type="ORF">M231_01720</name>
</gene>
<dbReference type="InParanoid" id="A0A4Q1BSK3"/>